<feature type="region of interest" description="Disordered" evidence="1">
    <location>
        <begin position="1"/>
        <end position="50"/>
    </location>
</feature>
<feature type="compositionally biased region" description="Basic and acidic residues" evidence="1">
    <location>
        <begin position="39"/>
        <end position="50"/>
    </location>
</feature>
<organism evidence="2 3">
    <name type="scientific">Durusdinium trenchii</name>
    <dbReference type="NCBI Taxonomy" id="1381693"/>
    <lineage>
        <taxon>Eukaryota</taxon>
        <taxon>Sar</taxon>
        <taxon>Alveolata</taxon>
        <taxon>Dinophyceae</taxon>
        <taxon>Suessiales</taxon>
        <taxon>Symbiodiniaceae</taxon>
        <taxon>Durusdinium</taxon>
    </lineage>
</organism>
<name>A0ABP0T2B4_9DINO</name>
<evidence type="ECO:0000313" key="3">
    <source>
        <dbReference type="Proteomes" id="UP001642484"/>
    </source>
</evidence>
<accession>A0ABP0T2B4</accession>
<comment type="caution">
    <text evidence="2">The sequence shown here is derived from an EMBL/GenBank/DDBJ whole genome shotgun (WGS) entry which is preliminary data.</text>
</comment>
<reference evidence="2 3" key="1">
    <citation type="submission" date="2024-02" db="EMBL/GenBank/DDBJ databases">
        <authorList>
            <person name="Chen Y."/>
            <person name="Shah S."/>
            <person name="Dougan E. K."/>
            <person name="Thang M."/>
            <person name="Chan C."/>
        </authorList>
    </citation>
    <scope>NUCLEOTIDE SEQUENCE [LARGE SCALE GENOMIC DNA]</scope>
</reference>
<dbReference type="EMBL" id="CAXAMN010029127">
    <property type="protein sequence ID" value="CAK9118773.1"/>
    <property type="molecule type" value="Genomic_DNA"/>
</dbReference>
<keyword evidence="3" id="KW-1185">Reference proteome</keyword>
<dbReference type="Proteomes" id="UP001642484">
    <property type="component" value="Unassembled WGS sequence"/>
</dbReference>
<gene>
    <name evidence="2" type="ORF">CCMP2556_LOCUS55773</name>
</gene>
<evidence type="ECO:0000313" key="2">
    <source>
        <dbReference type="EMBL" id="CAK9118773.1"/>
    </source>
</evidence>
<proteinExistence type="predicted"/>
<evidence type="ECO:0000256" key="1">
    <source>
        <dbReference type="SAM" id="MobiDB-lite"/>
    </source>
</evidence>
<protein>
    <submittedName>
        <fullName evidence="2">Uncharacterized protein</fullName>
    </submittedName>
</protein>
<sequence>MVLKMADLDSGLGDRDVKQAFSQLAQANGMADEDDPRPEEEVKGAGKPPEHPVLLWLHVGCHAVPGSPGKQSLDMQAANGEAPPAPIEEGSLVKHALYGNGVQDPLNDMVAAHHAPRSLSGLAREEDEHGDEREFTECIAAWQETGGRTFPDFGRIARVPTLLRSLEVQDIHIGLRMLRYVVN</sequence>